<dbReference type="InterPro" id="IPR015029">
    <property type="entry name" value="PrnB"/>
</dbReference>
<dbReference type="AlphaFoldDB" id="A0A450WTB5"/>
<dbReference type="SUPFAM" id="SSF140959">
    <property type="entry name" value="Indolic compounds 2,3-dioxygenase-like"/>
    <property type="match status" value="1"/>
</dbReference>
<protein>
    <recommendedName>
        <fullName evidence="2">Tryptophan 2,3-dioxygenase</fullName>
    </recommendedName>
</protein>
<dbReference type="GO" id="GO:0019441">
    <property type="term" value="P:L-tryptophan catabolic process to kynurenine"/>
    <property type="evidence" value="ECO:0007669"/>
    <property type="project" value="InterPro"/>
</dbReference>
<sequence length="365" mass="41287">MTRESTDFYGKMENPFHRFIDSTEKTSLLDPFSLDDFFLNEFHRINHDGSAGDLIAKVNDLGLLALRFQNISRITACAMVRDLCFLASSLVRHGVDIREASGLEQALIGLSRITREVPRDNVYTYSMRNPKGKRRRSFTGSSEELLFIELLDDSNEEILKLLSIFPGGEEFDVESLECANTLQMCAGGLRVLISSTLSVRKRIPPEVFSGEIRPFFDPLYIGGRSWVGHSAAQMPLLLIDWALWGCDCTDDAYREYFRHNMEYSPAIIRDCSKWKGLVKSYVSVLERAARQGPLSSAARANATALLKVLNELVKFRYPHIKVAEENFRIRGGKIGGSGGYDMGILYRLAEHTQNNRIRIKTVLKT</sequence>
<reference evidence="1" key="1">
    <citation type="submission" date="2019-02" db="EMBL/GenBank/DDBJ databases">
        <authorList>
            <person name="Gruber-Vodicka R. H."/>
            <person name="Seah K. B. B."/>
        </authorList>
    </citation>
    <scope>NUCLEOTIDE SEQUENCE</scope>
    <source>
        <strain evidence="1">BECK_BY7</strain>
    </source>
</reference>
<dbReference type="Pfam" id="PF08933">
    <property type="entry name" value="PrnB"/>
    <property type="match status" value="1"/>
</dbReference>
<dbReference type="GO" id="GO:0020037">
    <property type="term" value="F:heme binding"/>
    <property type="evidence" value="ECO:0007669"/>
    <property type="project" value="InterPro"/>
</dbReference>
<dbReference type="Gene3D" id="1.20.58.1320">
    <property type="match status" value="1"/>
</dbReference>
<name>A0A450WTB5_9GAMM</name>
<organism evidence="1">
    <name type="scientific">Candidatus Kentrum sp. LFY</name>
    <dbReference type="NCBI Taxonomy" id="2126342"/>
    <lineage>
        <taxon>Bacteria</taxon>
        <taxon>Pseudomonadati</taxon>
        <taxon>Pseudomonadota</taxon>
        <taxon>Gammaproteobacteria</taxon>
        <taxon>Candidatus Kentrum</taxon>
    </lineage>
</organism>
<dbReference type="InterPro" id="IPR037217">
    <property type="entry name" value="Trp/Indoleamine_2_3_dOase-like"/>
</dbReference>
<dbReference type="EMBL" id="CAADFN010000069">
    <property type="protein sequence ID" value="VFK20218.1"/>
    <property type="molecule type" value="Genomic_DNA"/>
</dbReference>
<dbReference type="GO" id="GO:0046872">
    <property type="term" value="F:metal ion binding"/>
    <property type="evidence" value="ECO:0007669"/>
    <property type="project" value="InterPro"/>
</dbReference>
<proteinExistence type="predicted"/>
<accession>A0A450WTB5</accession>
<evidence type="ECO:0000313" key="1">
    <source>
        <dbReference type="EMBL" id="VFK20218.1"/>
    </source>
</evidence>
<gene>
    <name evidence="1" type="ORF">BECKLFY1418C_GA0070996_106916</name>
</gene>
<dbReference type="Gene3D" id="1.20.58.480">
    <property type="match status" value="1"/>
</dbReference>
<evidence type="ECO:0008006" key="2">
    <source>
        <dbReference type="Google" id="ProtNLM"/>
    </source>
</evidence>